<dbReference type="Pfam" id="PF14371">
    <property type="entry name" value="DUF4412"/>
    <property type="match status" value="1"/>
</dbReference>
<dbReference type="Proteomes" id="UP000295662">
    <property type="component" value="Unassembled WGS sequence"/>
</dbReference>
<feature type="signal peptide" evidence="1">
    <location>
        <begin position="1"/>
        <end position="20"/>
    </location>
</feature>
<proteinExistence type="predicted"/>
<sequence>MKKSLLLAGVSFLALQSAFADLVLIQKATTDGQVQEINVKIKGDKTRMDMGEQMTVIYDGATSNMVMLMHAQKVMMKMDEETLKSMMAMAGSALGGTAPAAKPVATGEKEKIGEHECEIYTWSGQLGTGKFWIAKDFPHYQELNAAQDKMTKAMGSPVSGMLPQASDFPGMVVKSELILSGKSNVSELVSMKEETVEEAVFVPPTDYQEMKMPGIPGK</sequence>
<evidence type="ECO:0000313" key="4">
    <source>
        <dbReference type="Proteomes" id="UP000295662"/>
    </source>
</evidence>
<dbReference type="EMBL" id="SOCA01000003">
    <property type="protein sequence ID" value="TDU71087.1"/>
    <property type="molecule type" value="Genomic_DNA"/>
</dbReference>
<evidence type="ECO:0000256" key="1">
    <source>
        <dbReference type="SAM" id="SignalP"/>
    </source>
</evidence>
<feature type="domain" description="DUF4412" evidence="2">
    <location>
        <begin position="30"/>
        <end position="207"/>
    </location>
</feature>
<evidence type="ECO:0000259" key="2">
    <source>
        <dbReference type="Pfam" id="PF14371"/>
    </source>
</evidence>
<keyword evidence="1" id="KW-0732">Signal</keyword>
<name>A0A4R7S262_9BACT</name>
<organism evidence="3 4">
    <name type="scientific">Prosthecobacter fusiformis</name>
    <dbReference type="NCBI Taxonomy" id="48464"/>
    <lineage>
        <taxon>Bacteria</taxon>
        <taxon>Pseudomonadati</taxon>
        <taxon>Verrucomicrobiota</taxon>
        <taxon>Verrucomicrobiia</taxon>
        <taxon>Verrucomicrobiales</taxon>
        <taxon>Verrucomicrobiaceae</taxon>
        <taxon>Prosthecobacter</taxon>
    </lineage>
</organism>
<dbReference type="RefSeq" id="WP_133795276.1">
    <property type="nucleotide sequence ID" value="NZ_SOCA01000003.1"/>
</dbReference>
<protein>
    <submittedName>
        <fullName evidence="3">Uncharacterized protein DUF4412</fullName>
    </submittedName>
</protein>
<dbReference type="InterPro" id="IPR025524">
    <property type="entry name" value="DUF4412"/>
</dbReference>
<keyword evidence="4" id="KW-1185">Reference proteome</keyword>
<comment type="caution">
    <text evidence="3">The sequence shown here is derived from an EMBL/GenBank/DDBJ whole genome shotgun (WGS) entry which is preliminary data.</text>
</comment>
<gene>
    <name evidence="3" type="ORF">EI77_02205</name>
</gene>
<reference evidence="3 4" key="1">
    <citation type="submission" date="2019-03" db="EMBL/GenBank/DDBJ databases">
        <title>Genomic Encyclopedia of Archaeal and Bacterial Type Strains, Phase II (KMG-II): from individual species to whole genera.</title>
        <authorList>
            <person name="Goeker M."/>
        </authorList>
    </citation>
    <scope>NUCLEOTIDE SEQUENCE [LARGE SCALE GENOMIC DNA]</scope>
    <source>
        <strain evidence="3 4">ATCC 25309</strain>
    </source>
</reference>
<dbReference type="OrthoDB" id="190667at2"/>
<evidence type="ECO:0000313" key="3">
    <source>
        <dbReference type="EMBL" id="TDU71087.1"/>
    </source>
</evidence>
<feature type="chain" id="PRO_5020727436" evidence="1">
    <location>
        <begin position="21"/>
        <end position="218"/>
    </location>
</feature>
<dbReference type="AlphaFoldDB" id="A0A4R7S262"/>
<accession>A0A4R7S262</accession>